<gene>
    <name evidence="5" type="ORF">B0F88_12113</name>
</gene>
<keyword evidence="1" id="KW-0472">Membrane</keyword>
<evidence type="ECO:0000259" key="2">
    <source>
        <dbReference type="Pfam" id="PF04773"/>
    </source>
</evidence>
<dbReference type="OrthoDB" id="9771237at2"/>
<dbReference type="Pfam" id="PF16344">
    <property type="entry name" value="FecR_C"/>
    <property type="match status" value="1"/>
</dbReference>
<dbReference type="Gene3D" id="2.60.120.1440">
    <property type="match status" value="1"/>
</dbReference>
<feature type="domain" description="FecR N-terminal" evidence="3">
    <location>
        <begin position="13"/>
        <end position="53"/>
    </location>
</feature>
<dbReference type="Proteomes" id="UP000238071">
    <property type="component" value="Unassembled WGS sequence"/>
</dbReference>
<dbReference type="Pfam" id="PF04773">
    <property type="entry name" value="FecR"/>
    <property type="match status" value="1"/>
</dbReference>
<reference evidence="5 6" key="1">
    <citation type="submission" date="2018-02" db="EMBL/GenBank/DDBJ databases">
        <title>Subsurface microbial communities from deep shales in Ohio and West Virginia, USA.</title>
        <authorList>
            <person name="Wrighton K."/>
        </authorList>
    </citation>
    <scope>NUCLEOTIDE SEQUENCE [LARGE SCALE GENOMIC DNA]</scope>
    <source>
        <strain evidence="5 6">OWC-G53F</strain>
    </source>
</reference>
<dbReference type="PANTHER" id="PTHR30273">
    <property type="entry name" value="PERIPLASMIC SIGNAL SENSOR AND SIGMA FACTOR ACTIVATOR FECR-RELATED"/>
    <property type="match status" value="1"/>
</dbReference>
<evidence type="ECO:0000313" key="5">
    <source>
        <dbReference type="EMBL" id="PPK65325.1"/>
    </source>
</evidence>
<dbReference type="AlphaFoldDB" id="A0A2S6GJD7"/>
<protein>
    <submittedName>
        <fullName evidence="5">FecR family protein</fullName>
    </submittedName>
</protein>
<keyword evidence="1" id="KW-1133">Transmembrane helix</keyword>
<dbReference type="PANTHER" id="PTHR30273:SF2">
    <property type="entry name" value="PROTEIN FECR"/>
    <property type="match status" value="1"/>
</dbReference>
<keyword evidence="6" id="KW-1185">Reference proteome</keyword>
<dbReference type="InterPro" id="IPR012373">
    <property type="entry name" value="Ferrdict_sens_TM"/>
</dbReference>
<keyword evidence="1" id="KW-0812">Transmembrane</keyword>
<dbReference type="InterPro" id="IPR032508">
    <property type="entry name" value="FecR_C"/>
</dbReference>
<dbReference type="InterPro" id="IPR032623">
    <property type="entry name" value="FecR_N"/>
</dbReference>
<feature type="transmembrane region" description="Helical" evidence="1">
    <location>
        <begin position="93"/>
        <end position="115"/>
    </location>
</feature>
<accession>A0A2S6GJD7</accession>
<dbReference type="Gene3D" id="3.55.50.30">
    <property type="match status" value="1"/>
</dbReference>
<evidence type="ECO:0000256" key="1">
    <source>
        <dbReference type="SAM" id="Phobius"/>
    </source>
</evidence>
<sequence length="323" mass="35970">MPESNRQNKTAMQAAYWQAQLSSDLVTEQQRREFEVWLNERPENKMAWQEINAFWLGLDSLTEADITGAASGRVIAFKTSNSSKPGLRFVRPLGIAASLLLMASLMYTQAGFYFADYTTAPGKQRNVTLADGSEIIMNTDTAVSIDYSAQRRQITLHDGEAYFVVAPDAKRPFEVQTHSGQVRALGTEFNIKTRRKDVTVTVYQHSVRVTAENGKVLESLPEGQQVAFSDDALSAVTTANLQRGQAWKNQRMIFQDRPLAEVIEELNRYRSGKIMVMNDAIKALPVTGVFATDDTNVALLTIEQSLPISITKITEKLVLLSAK</sequence>
<feature type="domain" description="Protein FecR C-terminal" evidence="4">
    <location>
        <begin position="251"/>
        <end position="317"/>
    </location>
</feature>
<dbReference type="Pfam" id="PF16220">
    <property type="entry name" value="DUF4880"/>
    <property type="match status" value="1"/>
</dbReference>
<dbReference type="PIRSF" id="PIRSF018266">
    <property type="entry name" value="FecR"/>
    <property type="match status" value="1"/>
</dbReference>
<evidence type="ECO:0000313" key="6">
    <source>
        <dbReference type="Proteomes" id="UP000238071"/>
    </source>
</evidence>
<dbReference type="GO" id="GO:0016989">
    <property type="term" value="F:sigma factor antagonist activity"/>
    <property type="evidence" value="ECO:0007669"/>
    <property type="project" value="TreeGrafter"/>
</dbReference>
<evidence type="ECO:0000259" key="4">
    <source>
        <dbReference type="Pfam" id="PF16344"/>
    </source>
</evidence>
<evidence type="ECO:0000259" key="3">
    <source>
        <dbReference type="Pfam" id="PF16220"/>
    </source>
</evidence>
<proteinExistence type="predicted"/>
<feature type="domain" description="FecR protein" evidence="2">
    <location>
        <begin position="116"/>
        <end position="207"/>
    </location>
</feature>
<dbReference type="EMBL" id="PTIY01000021">
    <property type="protein sequence ID" value="PPK65325.1"/>
    <property type="molecule type" value="Genomic_DNA"/>
</dbReference>
<dbReference type="RefSeq" id="WP_104425223.1">
    <property type="nucleotide sequence ID" value="NZ_PTIY01000021.1"/>
</dbReference>
<name>A0A2S6GJD7_9GAMM</name>
<organism evidence="5 6">
    <name type="scientific">Methylobacter tundripaludum</name>
    <dbReference type="NCBI Taxonomy" id="173365"/>
    <lineage>
        <taxon>Bacteria</taxon>
        <taxon>Pseudomonadati</taxon>
        <taxon>Pseudomonadota</taxon>
        <taxon>Gammaproteobacteria</taxon>
        <taxon>Methylococcales</taxon>
        <taxon>Methylococcaceae</taxon>
        <taxon>Methylobacter</taxon>
    </lineage>
</organism>
<dbReference type="InterPro" id="IPR006860">
    <property type="entry name" value="FecR"/>
</dbReference>
<comment type="caution">
    <text evidence="5">The sequence shown here is derived from an EMBL/GenBank/DDBJ whole genome shotgun (WGS) entry which is preliminary data.</text>
</comment>